<evidence type="ECO:0000313" key="4">
    <source>
        <dbReference type="EMBL" id="SMX90823.1"/>
    </source>
</evidence>
<dbReference type="PANTHER" id="PTHR30576">
    <property type="entry name" value="COLANIC BIOSYNTHESIS UDP-GLUCOSE LIPID CARRIER TRANSFERASE"/>
    <property type="match status" value="1"/>
</dbReference>
<dbReference type="Proteomes" id="UP000234641">
    <property type="component" value="Unassembled WGS sequence"/>
</dbReference>
<proteinExistence type="inferred from homology"/>
<evidence type="ECO:0000256" key="1">
    <source>
        <dbReference type="ARBA" id="ARBA00006464"/>
    </source>
</evidence>
<dbReference type="AlphaFoldDB" id="A0A2H1JTQ5"/>
<reference evidence="4 5" key="1">
    <citation type="submission" date="2017-03" db="EMBL/GenBank/DDBJ databases">
        <authorList>
            <person name="Afonso C.L."/>
            <person name="Miller P.J."/>
            <person name="Scott M.A."/>
            <person name="Spackman E."/>
            <person name="Goraichik I."/>
            <person name="Dimitrov K.M."/>
            <person name="Suarez D.L."/>
            <person name="Swayne D.E."/>
        </authorList>
    </citation>
    <scope>NUCLEOTIDE SEQUENCE [LARGE SCALE GENOMIC DNA]</scope>
    <source>
        <strain evidence="4 5">ATCC 9172</strain>
    </source>
</reference>
<keyword evidence="2" id="KW-1133">Transmembrane helix</keyword>
<evidence type="ECO:0000259" key="3">
    <source>
        <dbReference type="Pfam" id="PF02397"/>
    </source>
</evidence>
<comment type="similarity">
    <text evidence="1">Belongs to the bacterial sugar transferase family.</text>
</comment>
<keyword evidence="4" id="KW-0808">Transferase</keyword>
<name>A0A2H1JTQ5_BRELN</name>
<organism evidence="4 5">
    <name type="scientific">Brevibacterium linens ATCC 9172</name>
    <dbReference type="NCBI Taxonomy" id="1255617"/>
    <lineage>
        <taxon>Bacteria</taxon>
        <taxon>Bacillati</taxon>
        <taxon>Actinomycetota</taxon>
        <taxon>Actinomycetes</taxon>
        <taxon>Micrococcales</taxon>
        <taxon>Brevibacteriaceae</taxon>
        <taxon>Brevibacterium</taxon>
    </lineage>
</organism>
<dbReference type="InterPro" id="IPR003362">
    <property type="entry name" value="Bact_transf"/>
</dbReference>
<dbReference type="Pfam" id="PF02397">
    <property type="entry name" value="Bac_transf"/>
    <property type="match status" value="1"/>
</dbReference>
<evidence type="ECO:0000313" key="5">
    <source>
        <dbReference type="Proteomes" id="UP000234641"/>
    </source>
</evidence>
<gene>
    <name evidence="4" type="ORF">BLIN9172_02483</name>
</gene>
<evidence type="ECO:0000256" key="2">
    <source>
        <dbReference type="SAM" id="Phobius"/>
    </source>
</evidence>
<protein>
    <submittedName>
        <fullName evidence="4">Sugar transferase involved in LPS biosynthesis (Colanic, teichoic acid)</fullName>
    </submittedName>
</protein>
<sequence length="225" mass="25335">MFEQRSTEERVRSTNCGTERRRYDAVKRAFDLFVSGIGLIATAPVQAGVAVFVLIALGRPVLFRQPRPGRGGATFEILKFRTMLHPDSTHVTDGQRLTRLGRFLRASSLDELPSLWNVIRGEMSLVGPRPLMVEYLERYTPEQSRRHEVRPGITGLAQVSGRNDLDWDDRFRLDVDYVDSRCLKLDMVILLKTVQTVCGMRGINKSGFDTMPVYTGEKGAGNECA</sequence>
<keyword evidence="2" id="KW-0812">Transmembrane</keyword>
<feature type="transmembrane region" description="Helical" evidence="2">
    <location>
        <begin position="32"/>
        <end position="57"/>
    </location>
</feature>
<accession>A0A2H1JTQ5</accession>
<dbReference type="GO" id="GO:0016780">
    <property type="term" value="F:phosphotransferase activity, for other substituted phosphate groups"/>
    <property type="evidence" value="ECO:0007669"/>
    <property type="project" value="TreeGrafter"/>
</dbReference>
<feature type="domain" description="Bacterial sugar transferase" evidence="3">
    <location>
        <begin position="27"/>
        <end position="198"/>
    </location>
</feature>
<dbReference type="PANTHER" id="PTHR30576:SF8">
    <property type="entry name" value="UNDECAPRENYL-PHOSPHATE GALACTOSE PHOSPHOTRANSFERASE"/>
    <property type="match status" value="1"/>
</dbReference>
<dbReference type="EMBL" id="FXYY01000016">
    <property type="protein sequence ID" value="SMX90823.1"/>
    <property type="molecule type" value="Genomic_DNA"/>
</dbReference>
<keyword evidence="2" id="KW-0472">Membrane</keyword>